<sequence length="253" mass="28807">MDIPREDPKYTKALAKVSDHMIDVRMLLKELALVDELKNATDGIICLRDILEGNRIMWRDFSDAMEEALSSLSSPMEMERFHSRRQSLREARAQNEHMLGQASSLQQKAYTNPEYLQDLVEFKQAQSNLMESHFARRQAEATSRQGNIIMFFTFMTIFFVSVTRVPKAKLSQRNSIDLQNVHSSLSLMATFFTLNVTTFPKDDAGEVEFGLGYVCWNIGKLSHSVHSTKLLINLCQSSGASSSRRPSCWSRPS</sequence>
<dbReference type="Proteomes" id="UP001278766">
    <property type="component" value="Unassembled WGS sequence"/>
</dbReference>
<keyword evidence="1" id="KW-0812">Transmembrane</keyword>
<dbReference type="AlphaFoldDB" id="A0AAE0HHW0"/>
<keyword evidence="1" id="KW-0472">Membrane</keyword>
<proteinExistence type="predicted"/>
<reference evidence="2" key="1">
    <citation type="journal article" date="2023" name="Mol. Phylogenet. Evol.">
        <title>Genome-scale phylogeny and comparative genomics of the fungal order Sordariales.</title>
        <authorList>
            <person name="Hensen N."/>
            <person name="Bonometti L."/>
            <person name="Westerberg I."/>
            <person name="Brannstrom I.O."/>
            <person name="Guillou S."/>
            <person name="Cros-Aarteil S."/>
            <person name="Calhoun S."/>
            <person name="Haridas S."/>
            <person name="Kuo A."/>
            <person name="Mondo S."/>
            <person name="Pangilinan J."/>
            <person name="Riley R."/>
            <person name="LaButti K."/>
            <person name="Andreopoulos B."/>
            <person name="Lipzen A."/>
            <person name="Chen C."/>
            <person name="Yan M."/>
            <person name="Daum C."/>
            <person name="Ng V."/>
            <person name="Clum A."/>
            <person name="Steindorff A."/>
            <person name="Ohm R.A."/>
            <person name="Martin F."/>
            <person name="Silar P."/>
            <person name="Natvig D.O."/>
            <person name="Lalanne C."/>
            <person name="Gautier V."/>
            <person name="Ament-Velasquez S.L."/>
            <person name="Kruys A."/>
            <person name="Hutchinson M.I."/>
            <person name="Powell A.J."/>
            <person name="Barry K."/>
            <person name="Miller A.N."/>
            <person name="Grigoriev I.V."/>
            <person name="Debuchy R."/>
            <person name="Gladieux P."/>
            <person name="Hiltunen Thoren M."/>
            <person name="Johannesson H."/>
        </authorList>
    </citation>
    <scope>NUCLEOTIDE SEQUENCE</scope>
    <source>
        <strain evidence="2">CBS 168.71</strain>
    </source>
</reference>
<evidence type="ECO:0000313" key="3">
    <source>
        <dbReference type="Proteomes" id="UP001278766"/>
    </source>
</evidence>
<comment type="caution">
    <text evidence="2">The sequence shown here is derived from an EMBL/GenBank/DDBJ whole genome shotgun (WGS) entry which is preliminary data.</text>
</comment>
<evidence type="ECO:0000313" key="2">
    <source>
        <dbReference type="EMBL" id="KAK3296872.1"/>
    </source>
</evidence>
<accession>A0AAE0HHW0</accession>
<gene>
    <name evidence="2" type="ORF">B0H64DRAFT_111845</name>
</gene>
<dbReference type="EMBL" id="JAUEPN010000003">
    <property type="protein sequence ID" value="KAK3296872.1"/>
    <property type="molecule type" value="Genomic_DNA"/>
</dbReference>
<feature type="transmembrane region" description="Helical" evidence="1">
    <location>
        <begin position="148"/>
        <end position="165"/>
    </location>
</feature>
<keyword evidence="3" id="KW-1185">Reference proteome</keyword>
<organism evidence="2 3">
    <name type="scientific">Chaetomium fimeti</name>
    <dbReference type="NCBI Taxonomy" id="1854472"/>
    <lineage>
        <taxon>Eukaryota</taxon>
        <taxon>Fungi</taxon>
        <taxon>Dikarya</taxon>
        <taxon>Ascomycota</taxon>
        <taxon>Pezizomycotina</taxon>
        <taxon>Sordariomycetes</taxon>
        <taxon>Sordariomycetidae</taxon>
        <taxon>Sordariales</taxon>
        <taxon>Chaetomiaceae</taxon>
        <taxon>Chaetomium</taxon>
    </lineage>
</organism>
<evidence type="ECO:0000256" key="1">
    <source>
        <dbReference type="SAM" id="Phobius"/>
    </source>
</evidence>
<reference evidence="2" key="2">
    <citation type="submission" date="2023-06" db="EMBL/GenBank/DDBJ databases">
        <authorList>
            <consortium name="Lawrence Berkeley National Laboratory"/>
            <person name="Haridas S."/>
            <person name="Hensen N."/>
            <person name="Bonometti L."/>
            <person name="Westerberg I."/>
            <person name="Brannstrom I.O."/>
            <person name="Guillou S."/>
            <person name="Cros-Aarteil S."/>
            <person name="Calhoun S."/>
            <person name="Kuo A."/>
            <person name="Mondo S."/>
            <person name="Pangilinan J."/>
            <person name="Riley R."/>
            <person name="Labutti K."/>
            <person name="Andreopoulos B."/>
            <person name="Lipzen A."/>
            <person name="Chen C."/>
            <person name="Yanf M."/>
            <person name="Daum C."/>
            <person name="Ng V."/>
            <person name="Clum A."/>
            <person name="Steindorff A."/>
            <person name="Ohm R."/>
            <person name="Martin F."/>
            <person name="Silar P."/>
            <person name="Natvig D."/>
            <person name="Lalanne C."/>
            <person name="Gautier V."/>
            <person name="Ament-Velasquez S.L."/>
            <person name="Kruys A."/>
            <person name="Hutchinson M.I."/>
            <person name="Powell A.J."/>
            <person name="Barry K."/>
            <person name="Miller A.N."/>
            <person name="Grigoriev I.V."/>
            <person name="Debuchy R."/>
            <person name="Gladieux P."/>
            <person name="Thoren M.H."/>
            <person name="Johannesson H."/>
        </authorList>
    </citation>
    <scope>NUCLEOTIDE SEQUENCE</scope>
    <source>
        <strain evidence="2">CBS 168.71</strain>
    </source>
</reference>
<protein>
    <submittedName>
        <fullName evidence="2">Uncharacterized protein</fullName>
    </submittedName>
</protein>
<name>A0AAE0HHW0_9PEZI</name>
<dbReference type="GeneID" id="87834756"/>
<keyword evidence="1" id="KW-1133">Transmembrane helix</keyword>
<dbReference type="RefSeq" id="XP_062660386.1">
    <property type="nucleotide sequence ID" value="XM_062797808.1"/>
</dbReference>